<dbReference type="SUPFAM" id="SSF55729">
    <property type="entry name" value="Acyl-CoA N-acyltransferases (Nat)"/>
    <property type="match status" value="1"/>
</dbReference>
<proteinExistence type="predicted"/>
<dbReference type="Proteomes" id="UP001139502">
    <property type="component" value="Unassembled WGS sequence"/>
</dbReference>
<dbReference type="AlphaFoldDB" id="A0A9X2HIT3"/>
<reference evidence="3" key="1">
    <citation type="submission" date="2022-06" db="EMBL/GenBank/DDBJ databases">
        <title>Rothia sp. isolated from sandalwood seedling.</title>
        <authorList>
            <person name="Tuikhar N."/>
            <person name="Kirdat K."/>
            <person name="Thorat V."/>
            <person name="Swetha P."/>
            <person name="Padma S."/>
            <person name="Sundararaj R."/>
            <person name="Yadav A."/>
        </authorList>
    </citation>
    <scope>NUCLEOTIDE SEQUENCE</scope>
    <source>
        <strain evidence="3">AR01</strain>
    </source>
</reference>
<evidence type="ECO:0000313" key="3">
    <source>
        <dbReference type="EMBL" id="MCP3427292.1"/>
    </source>
</evidence>
<dbReference type="InterPro" id="IPR000182">
    <property type="entry name" value="GNAT_dom"/>
</dbReference>
<dbReference type="InterPro" id="IPR016181">
    <property type="entry name" value="Acyl_CoA_acyltransferase"/>
</dbReference>
<evidence type="ECO:0000313" key="4">
    <source>
        <dbReference type="Proteomes" id="UP001139502"/>
    </source>
</evidence>
<dbReference type="Gene3D" id="3.40.630.30">
    <property type="match status" value="1"/>
</dbReference>
<feature type="non-terminal residue" evidence="3">
    <location>
        <position position="1"/>
    </location>
</feature>
<feature type="domain" description="N-acetyltransferase" evidence="2">
    <location>
        <begin position="15"/>
        <end position="150"/>
    </location>
</feature>
<feature type="region of interest" description="Disordered" evidence="1">
    <location>
        <begin position="1"/>
        <end position="35"/>
    </location>
</feature>
<comment type="caution">
    <text evidence="3">The sequence shown here is derived from an EMBL/GenBank/DDBJ whole genome shotgun (WGS) entry which is preliminary data.</text>
</comment>
<evidence type="ECO:0000256" key="1">
    <source>
        <dbReference type="SAM" id="MobiDB-lite"/>
    </source>
</evidence>
<dbReference type="PROSITE" id="PS51186">
    <property type="entry name" value="GNAT"/>
    <property type="match status" value="1"/>
</dbReference>
<dbReference type="GO" id="GO:0016747">
    <property type="term" value="F:acyltransferase activity, transferring groups other than amino-acyl groups"/>
    <property type="evidence" value="ECO:0007669"/>
    <property type="project" value="InterPro"/>
</dbReference>
<gene>
    <name evidence="3" type="ORF">NBM05_15070</name>
</gene>
<feature type="compositionally biased region" description="Basic and acidic residues" evidence="1">
    <location>
        <begin position="17"/>
        <end position="35"/>
    </location>
</feature>
<sequence length="150" mass="15909">GGPMPGPRSPGDSAADAPRREGARTPDAPDAREADVARYEAAYDVVARDRSHYLAVVRDERGRVAGTMQLTIIPGLTRDGSSRLHIEGLATAEPEEALGLGAVMLRWAQDHGRARGATLAQVSAEPSGSDRAFYEGQGYSPGREVLTLDL</sequence>
<organism evidence="3 4">
    <name type="scientific">Rothia santali</name>
    <dbReference type="NCBI Taxonomy" id="2949643"/>
    <lineage>
        <taxon>Bacteria</taxon>
        <taxon>Bacillati</taxon>
        <taxon>Actinomycetota</taxon>
        <taxon>Actinomycetes</taxon>
        <taxon>Micrococcales</taxon>
        <taxon>Micrococcaceae</taxon>
        <taxon>Rothia</taxon>
    </lineage>
</organism>
<accession>A0A9X2HIT3</accession>
<name>A0A9X2HIT3_9MICC</name>
<dbReference type="RefSeq" id="WP_254169128.1">
    <property type="nucleotide sequence ID" value="NZ_JANAFB010000073.1"/>
</dbReference>
<keyword evidence="4" id="KW-1185">Reference proteome</keyword>
<dbReference type="Pfam" id="PF00583">
    <property type="entry name" value="Acetyltransf_1"/>
    <property type="match status" value="1"/>
</dbReference>
<dbReference type="EMBL" id="JANAFB010000073">
    <property type="protein sequence ID" value="MCP3427292.1"/>
    <property type="molecule type" value="Genomic_DNA"/>
</dbReference>
<protein>
    <submittedName>
        <fullName evidence="3">GNAT family N-acetyltransferase</fullName>
    </submittedName>
</protein>
<evidence type="ECO:0000259" key="2">
    <source>
        <dbReference type="PROSITE" id="PS51186"/>
    </source>
</evidence>